<gene>
    <name evidence="1" type="ORF">XINFAN_00967</name>
</gene>
<organism evidence="1 2">
    <name type="scientific">Pseudogemmobacter humi</name>
    <dbReference type="NCBI Taxonomy" id="2483812"/>
    <lineage>
        <taxon>Bacteria</taxon>
        <taxon>Pseudomonadati</taxon>
        <taxon>Pseudomonadota</taxon>
        <taxon>Alphaproteobacteria</taxon>
        <taxon>Rhodobacterales</taxon>
        <taxon>Paracoccaceae</taxon>
        <taxon>Pseudogemmobacter</taxon>
    </lineage>
</organism>
<dbReference type="RefSeq" id="WP_124085392.1">
    <property type="nucleotide sequence ID" value="NZ_UXAW01000048.1"/>
</dbReference>
<accession>A0A3P5WHY4</accession>
<dbReference type="EMBL" id="UXAW01000048">
    <property type="protein sequence ID" value="VDC23273.1"/>
    <property type="molecule type" value="Genomic_DNA"/>
</dbReference>
<evidence type="ECO:0008006" key="3">
    <source>
        <dbReference type="Google" id="ProtNLM"/>
    </source>
</evidence>
<name>A0A3P5WHY4_9RHOB</name>
<reference evidence="1 2" key="1">
    <citation type="submission" date="2018-11" db="EMBL/GenBank/DDBJ databases">
        <authorList>
            <person name="Criscuolo A."/>
        </authorList>
    </citation>
    <scope>NUCLEOTIDE SEQUENCE [LARGE SCALE GENOMIC DNA]</scope>
    <source>
        <strain evidence="1">ACIP111625</strain>
    </source>
</reference>
<sequence length="74" mass="7211">MRGVSKDWAAALCLFLAGCAGQPVYDPVLGVYVGRDGQVYPSVSGAVGGVSVGAGSGGGYVSTGFGPIRLGAGF</sequence>
<dbReference type="Proteomes" id="UP000277498">
    <property type="component" value="Unassembled WGS sequence"/>
</dbReference>
<keyword evidence="2" id="KW-1185">Reference proteome</keyword>
<evidence type="ECO:0000313" key="2">
    <source>
        <dbReference type="Proteomes" id="UP000277498"/>
    </source>
</evidence>
<proteinExistence type="predicted"/>
<dbReference type="PROSITE" id="PS51257">
    <property type="entry name" value="PROKAR_LIPOPROTEIN"/>
    <property type="match status" value="1"/>
</dbReference>
<dbReference type="AlphaFoldDB" id="A0A3P5WHY4"/>
<evidence type="ECO:0000313" key="1">
    <source>
        <dbReference type="EMBL" id="VDC23273.1"/>
    </source>
</evidence>
<protein>
    <recommendedName>
        <fullName evidence="3">Lipoprotein</fullName>
    </recommendedName>
</protein>